<dbReference type="InterPro" id="IPR036866">
    <property type="entry name" value="RibonucZ/Hydroxyglut_hydro"/>
</dbReference>
<dbReference type="PANTHER" id="PTHR42951">
    <property type="entry name" value="METALLO-BETA-LACTAMASE DOMAIN-CONTAINING"/>
    <property type="match status" value="1"/>
</dbReference>
<dbReference type="InterPro" id="IPR050855">
    <property type="entry name" value="NDM-1-like"/>
</dbReference>
<evidence type="ECO:0000313" key="2">
    <source>
        <dbReference type="EMBL" id="MBX0298269.1"/>
    </source>
</evidence>
<dbReference type="Pfam" id="PF00753">
    <property type="entry name" value="Lactamase_B"/>
    <property type="match status" value="1"/>
</dbReference>
<comment type="caution">
    <text evidence="2">The sequence shown here is derived from an EMBL/GenBank/DDBJ whole genome shotgun (WGS) entry which is preliminary data.</text>
</comment>
<name>A0AAW4PJV2_9EURY</name>
<keyword evidence="3" id="KW-1185">Reference proteome</keyword>
<gene>
    <name evidence="2" type="ORF">EGH23_25760</name>
</gene>
<protein>
    <submittedName>
        <fullName evidence="2">MBL fold metallo-hydrolase</fullName>
    </submittedName>
</protein>
<dbReference type="AlphaFoldDB" id="A0AAW4PJV2"/>
<dbReference type="CDD" id="cd07721">
    <property type="entry name" value="yflN-like_MBL-fold"/>
    <property type="match status" value="1"/>
</dbReference>
<organism evidence="2 3">
    <name type="scientific">Haloarcula nitratireducens</name>
    <dbReference type="NCBI Taxonomy" id="2487749"/>
    <lineage>
        <taxon>Archaea</taxon>
        <taxon>Methanobacteriati</taxon>
        <taxon>Methanobacteriota</taxon>
        <taxon>Stenosarchaea group</taxon>
        <taxon>Halobacteria</taxon>
        <taxon>Halobacteriales</taxon>
        <taxon>Haloarculaceae</taxon>
        <taxon>Haloarcula</taxon>
    </lineage>
</organism>
<dbReference type="SMART" id="SM00849">
    <property type="entry name" value="Lactamase_B"/>
    <property type="match status" value="1"/>
</dbReference>
<dbReference type="RefSeq" id="WP_220582845.1">
    <property type="nucleotide sequence ID" value="NZ_RKLT01000048.1"/>
</dbReference>
<feature type="domain" description="Metallo-beta-lactamase" evidence="1">
    <location>
        <begin position="20"/>
        <end position="228"/>
    </location>
</feature>
<sequence>MEFVRGVEVADRVYRFGTHRINWYIIEEDDALTVVDAGLPGHWNLLVEGVEALGHTVSDVAAILITHGDIDHLGFAEWLRVAADAPVWIHPADVQRANTVSRSLPPLDFVTVLWKPPAFAYFVEVVRSGVGSVPQLTAFEIFEDGDELDVPGHPMVIHVPGHTAGSSAFYLPDRDVLFCGDALMTYNVRTGRHTEPAVLPPIHYDAEKARSSTRKLDSCGEVVLLSGHGGPWTGDMRTVG</sequence>
<accession>A0AAW4PJV2</accession>
<reference evidence="2 3" key="1">
    <citation type="submission" date="2021-06" db="EMBL/GenBank/DDBJ databases">
        <title>Halomicroarcula sp. a new haloarchaeum isolated from saline soil.</title>
        <authorList>
            <person name="Duran-Viseras A."/>
            <person name="Sanchez-Porro C."/>
            <person name="Ventosa A."/>
        </authorList>
    </citation>
    <scope>NUCLEOTIDE SEQUENCE [LARGE SCALE GENOMIC DNA]</scope>
    <source>
        <strain evidence="2 3">F27</strain>
    </source>
</reference>
<dbReference type="Proteomes" id="UP001430455">
    <property type="component" value="Unassembled WGS sequence"/>
</dbReference>
<evidence type="ECO:0000313" key="3">
    <source>
        <dbReference type="Proteomes" id="UP001430455"/>
    </source>
</evidence>
<evidence type="ECO:0000259" key="1">
    <source>
        <dbReference type="SMART" id="SM00849"/>
    </source>
</evidence>
<proteinExistence type="predicted"/>
<dbReference type="SUPFAM" id="SSF56281">
    <property type="entry name" value="Metallo-hydrolase/oxidoreductase"/>
    <property type="match status" value="1"/>
</dbReference>
<dbReference type="Gene3D" id="3.60.15.10">
    <property type="entry name" value="Ribonuclease Z/Hydroxyacylglutathione hydrolase-like"/>
    <property type="match status" value="1"/>
</dbReference>
<dbReference type="PANTHER" id="PTHR42951:SF14">
    <property type="entry name" value="METALLO-BETA-LACTAMASE SUPERFAMILY PROTEIN"/>
    <property type="match status" value="1"/>
</dbReference>
<dbReference type="InterPro" id="IPR001279">
    <property type="entry name" value="Metallo-B-lactamas"/>
</dbReference>
<dbReference type="EMBL" id="RKLT01000048">
    <property type="protein sequence ID" value="MBX0298269.1"/>
    <property type="molecule type" value="Genomic_DNA"/>
</dbReference>